<feature type="region of interest" description="Disordered" evidence="1">
    <location>
        <begin position="595"/>
        <end position="620"/>
    </location>
</feature>
<feature type="compositionally biased region" description="Polar residues" evidence="1">
    <location>
        <begin position="193"/>
        <end position="207"/>
    </location>
</feature>
<comment type="caution">
    <text evidence="2">The sequence shown here is derived from an EMBL/GenBank/DDBJ whole genome shotgun (WGS) entry which is preliminary data.</text>
</comment>
<organism evidence="2 3">
    <name type="scientific">Gonium pectorale</name>
    <name type="common">Green alga</name>
    <dbReference type="NCBI Taxonomy" id="33097"/>
    <lineage>
        <taxon>Eukaryota</taxon>
        <taxon>Viridiplantae</taxon>
        <taxon>Chlorophyta</taxon>
        <taxon>core chlorophytes</taxon>
        <taxon>Chlorophyceae</taxon>
        <taxon>CS clade</taxon>
        <taxon>Chlamydomonadales</taxon>
        <taxon>Volvocaceae</taxon>
        <taxon>Gonium</taxon>
    </lineage>
</organism>
<gene>
    <name evidence="2" type="ORF">GPECTOR_46g217</name>
</gene>
<feature type="region of interest" description="Disordered" evidence="1">
    <location>
        <begin position="142"/>
        <end position="171"/>
    </location>
</feature>
<accession>A0A150G8K0</accession>
<feature type="region of interest" description="Disordered" evidence="1">
    <location>
        <begin position="425"/>
        <end position="456"/>
    </location>
</feature>
<evidence type="ECO:0000256" key="1">
    <source>
        <dbReference type="SAM" id="MobiDB-lite"/>
    </source>
</evidence>
<protein>
    <submittedName>
        <fullName evidence="2">Uncharacterized protein</fullName>
    </submittedName>
</protein>
<keyword evidence="3" id="KW-1185">Reference proteome</keyword>
<proteinExistence type="predicted"/>
<reference evidence="3" key="1">
    <citation type="journal article" date="2016" name="Nat. Commun.">
        <title>The Gonium pectorale genome demonstrates co-option of cell cycle regulation during the evolution of multicellularity.</title>
        <authorList>
            <person name="Hanschen E.R."/>
            <person name="Marriage T.N."/>
            <person name="Ferris P.J."/>
            <person name="Hamaji T."/>
            <person name="Toyoda A."/>
            <person name="Fujiyama A."/>
            <person name="Neme R."/>
            <person name="Noguchi H."/>
            <person name="Minakuchi Y."/>
            <person name="Suzuki M."/>
            <person name="Kawai-Toyooka H."/>
            <person name="Smith D.R."/>
            <person name="Sparks H."/>
            <person name="Anderson J."/>
            <person name="Bakaric R."/>
            <person name="Luria V."/>
            <person name="Karger A."/>
            <person name="Kirschner M.W."/>
            <person name="Durand P.M."/>
            <person name="Michod R.E."/>
            <person name="Nozaki H."/>
            <person name="Olson B.J."/>
        </authorList>
    </citation>
    <scope>NUCLEOTIDE SEQUENCE [LARGE SCALE GENOMIC DNA]</scope>
    <source>
        <strain evidence="3">NIES-2863</strain>
    </source>
</reference>
<sequence length="826" mass="81375">MPSFSYGFGGGEAEPALAAVAAAADALDAAADAAAAAAASTRAAVALASGKGAAAASEMLHSGEGPLPAWLLPSAVHSRLWRHKGDSGSGSGLRSPSLSPSPGPEPVDPDAGMGEAHVRVGSHTGLFDIRTFVRPDGTTATVLQINHRRDGSATSSGVSSPRSSYRSAPPSPGLGLCGVGAGPAHPACATSPVLASSRHSSGRQASRYSPHHSGHVVHAASPTAIESDGGSSAAAMASPADAESIVVTTVCGITEPTPLTAETAADTEKAEAVGLLDSTSALAEAPSLAPLLADSGFKEAVITSFPSSAIWLEQAARAPADRAPDTALPEVARAPASIEFAARQHPTTSQPERPGRVAPSSPCPTKPLGAIGSGMNVPPHRHHTGGNTGLRSLSGGGHHAPGPAHWYQPGGGSLGGVFSSPAVGFDGRSTRSGRPSDASTALISTVNGSGGSSSGGGSFASLSFGRSAVGTLDGAPADGPLASRDGSATFGVDPRQVLPTAPGDSFDSLPQLLGERLPAVAEVSSPAAASGGLLPGSGGSGRWSATQLIAWASESAAVGADSGREDEGEIVTEAGEASEDADGSEGGVDVFHMPMPSPENLARTSAGGAGGRPPSEHPFALMPSQKREQQGLTDGDEDETVAQLEPGLADGREEADDVHAAATGATVTGATVTGAVLPAINAAAAFAAIPDALAAAAGDQAAAAVRSAAGEEAGMMALADLMAMRLAACAEAMGVRAAETMAAEDAEDAAMRRLACPGAEADAEAATAEVGNERAGARQQAQRSPAPGPSDGWRALLMGAAAACGIQGVAGGGDGAYRRFWAGVWA</sequence>
<evidence type="ECO:0000313" key="3">
    <source>
        <dbReference type="Proteomes" id="UP000075714"/>
    </source>
</evidence>
<dbReference type="EMBL" id="LSYV01000047">
    <property type="protein sequence ID" value="KXZ46148.1"/>
    <property type="molecule type" value="Genomic_DNA"/>
</dbReference>
<feature type="region of interest" description="Disordered" evidence="1">
    <location>
        <begin position="342"/>
        <end position="413"/>
    </location>
</feature>
<evidence type="ECO:0000313" key="2">
    <source>
        <dbReference type="EMBL" id="KXZ46148.1"/>
    </source>
</evidence>
<feature type="compositionally biased region" description="Low complexity" evidence="1">
    <location>
        <begin position="152"/>
        <end position="168"/>
    </location>
</feature>
<dbReference type="AlphaFoldDB" id="A0A150G8K0"/>
<feature type="compositionally biased region" description="Polar residues" evidence="1">
    <location>
        <begin position="430"/>
        <end position="447"/>
    </location>
</feature>
<feature type="region of interest" description="Disordered" evidence="1">
    <location>
        <begin position="82"/>
        <end position="115"/>
    </location>
</feature>
<feature type="region of interest" description="Disordered" evidence="1">
    <location>
        <begin position="192"/>
        <end position="216"/>
    </location>
</feature>
<feature type="region of interest" description="Disordered" evidence="1">
    <location>
        <begin position="765"/>
        <end position="792"/>
    </location>
</feature>
<name>A0A150G8K0_GONPE</name>
<dbReference type="Proteomes" id="UP000075714">
    <property type="component" value="Unassembled WGS sequence"/>
</dbReference>